<organism evidence="1 2">
    <name type="scientific">Periplaneta americana</name>
    <name type="common">American cockroach</name>
    <name type="synonym">Blatta americana</name>
    <dbReference type="NCBI Taxonomy" id="6978"/>
    <lineage>
        <taxon>Eukaryota</taxon>
        <taxon>Metazoa</taxon>
        <taxon>Ecdysozoa</taxon>
        <taxon>Arthropoda</taxon>
        <taxon>Hexapoda</taxon>
        <taxon>Insecta</taxon>
        <taxon>Pterygota</taxon>
        <taxon>Neoptera</taxon>
        <taxon>Polyneoptera</taxon>
        <taxon>Dictyoptera</taxon>
        <taxon>Blattodea</taxon>
        <taxon>Blattoidea</taxon>
        <taxon>Blattidae</taxon>
        <taxon>Blattinae</taxon>
        <taxon>Periplaneta</taxon>
    </lineage>
</organism>
<name>A0ABQ8SQF6_PERAM</name>
<proteinExistence type="predicted"/>
<gene>
    <name evidence="1" type="ORF">ANN_18512</name>
</gene>
<dbReference type="EMBL" id="JAJSOF020000023">
    <property type="protein sequence ID" value="KAJ4435892.1"/>
    <property type="molecule type" value="Genomic_DNA"/>
</dbReference>
<accession>A0ABQ8SQF6</accession>
<dbReference type="Proteomes" id="UP001148838">
    <property type="component" value="Unassembled WGS sequence"/>
</dbReference>
<reference evidence="1 2" key="1">
    <citation type="journal article" date="2022" name="Allergy">
        <title>Genome assembly and annotation of Periplaneta americana reveal a comprehensive cockroach allergen profile.</title>
        <authorList>
            <person name="Wang L."/>
            <person name="Xiong Q."/>
            <person name="Saelim N."/>
            <person name="Wang L."/>
            <person name="Nong W."/>
            <person name="Wan A.T."/>
            <person name="Shi M."/>
            <person name="Liu X."/>
            <person name="Cao Q."/>
            <person name="Hui J.H.L."/>
            <person name="Sookrung N."/>
            <person name="Leung T.F."/>
            <person name="Tungtrongchitr A."/>
            <person name="Tsui S.K.W."/>
        </authorList>
    </citation>
    <scope>NUCLEOTIDE SEQUENCE [LARGE SCALE GENOMIC DNA]</scope>
    <source>
        <strain evidence="1">PWHHKU_190912</strain>
    </source>
</reference>
<evidence type="ECO:0000313" key="1">
    <source>
        <dbReference type="EMBL" id="KAJ4435892.1"/>
    </source>
</evidence>
<comment type="caution">
    <text evidence="1">The sequence shown here is derived from an EMBL/GenBank/DDBJ whole genome shotgun (WGS) entry which is preliminary data.</text>
</comment>
<evidence type="ECO:0000313" key="2">
    <source>
        <dbReference type="Proteomes" id="UP001148838"/>
    </source>
</evidence>
<protein>
    <submittedName>
        <fullName evidence="1">Uncharacterized protein</fullName>
    </submittedName>
</protein>
<sequence length="183" mass="19826">MAGLCEGGNEPPGSLKASKPVTSILELQVFCITGVCNVTVVFWNRPVSIELTGRARELFAAHKQYAIANSPNACNERIPNLSSEQSNGITVFRISPMESLSTEISQNFASVAQITTYTVAMTAIDPSSSFVPISLQRDVFVVYRSGEIRNTLNANITLFCSRLCAPRNSSANFDDGKNSVILE</sequence>
<keyword evidence="2" id="KW-1185">Reference proteome</keyword>